<dbReference type="PANTHER" id="PTHR48258">
    <property type="entry name" value="DUF4218 DOMAIN-CONTAINING PROTEIN-RELATED"/>
    <property type="match status" value="1"/>
</dbReference>
<name>A0A2I0V908_9ASPA</name>
<dbReference type="InterPro" id="IPR025452">
    <property type="entry name" value="DUF4218"/>
</dbReference>
<keyword evidence="3" id="KW-1185">Reference proteome</keyword>
<feature type="domain" description="DUF4218" evidence="1">
    <location>
        <begin position="38"/>
        <end position="103"/>
    </location>
</feature>
<dbReference type="AlphaFoldDB" id="A0A2I0V908"/>
<evidence type="ECO:0000313" key="2">
    <source>
        <dbReference type="EMBL" id="PKU59893.1"/>
    </source>
</evidence>
<evidence type="ECO:0000259" key="1">
    <source>
        <dbReference type="Pfam" id="PF13960"/>
    </source>
</evidence>
<dbReference type="PANTHER" id="PTHR48258:SF3">
    <property type="entry name" value="FK506-BINDING PROTEIN 4-LIKE ISOFORM X1"/>
    <property type="match status" value="1"/>
</dbReference>
<dbReference type="Pfam" id="PF13960">
    <property type="entry name" value="DUF4218"/>
    <property type="match status" value="1"/>
</dbReference>
<proteinExistence type="predicted"/>
<sequence length="105" mass="12469">MQYLLSTTFSYLSDQILKPLIELSVFFKDLCSSKLNVENLILLKKIFPPRFFKSMEHLPVHLPYEAMVGGPIQYRWMYPFERYLNKLKKTAKNKARPESSICEEF</sequence>
<dbReference type="EMBL" id="KZ505305">
    <property type="protein sequence ID" value="PKU59893.1"/>
    <property type="molecule type" value="Genomic_DNA"/>
</dbReference>
<gene>
    <name evidence="2" type="ORF">MA16_Dca028162</name>
</gene>
<protein>
    <recommendedName>
        <fullName evidence="1">DUF4218 domain-containing protein</fullName>
    </recommendedName>
</protein>
<evidence type="ECO:0000313" key="3">
    <source>
        <dbReference type="Proteomes" id="UP000233837"/>
    </source>
</evidence>
<reference evidence="2 3" key="2">
    <citation type="journal article" date="2017" name="Nature">
        <title>The Apostasia genome and the evolution of orchids.</title>
        <authorList>
            <person name="Zhang G.Q."/>
            <person name="Liu K.W."/>
            <person name="Li Z."/>
            <person name="Lohaus R."/>
            <person name="Hsiao Y.Y."/>
            <person name="Niu S.C."/>
            <person name="Wang J.Y."/>
            <person name="Lin Y.C."/>
            <person name="Xu Q."/>
            <person name="Chen L.J."/>
            <person name="Yoshida K."/>
            <person name="Fujiwara S."/>
            <person name="Wang Z.W."/>
            <person name="Zhang Y.Q."/>
            <person name="Mitsuda N."/>
            <person name="Wang M."/>
            <person name="Liu G.H."/>
            <person name="Pecoraro L."/>
            <person name="Huang H.X."/>
            <person name="Xiao X.J."/>
            <person name="Lin M."/>
            <person name="Wu X.Y."/>
            <person name="Wu W.L."/>
            <person name="Chen Y.Y."/>
            <person name="Chang S.B."/>
            <person name="Sakamoto S."/>
            <person name="Ohme-Takagi M."/>
            <person name="Yagi M."/>
            <person name="Zeng S.J."/>
            <person name="Shen C.Y."/>
            <person name="Yeh C.M."/>
            <person name="Luo Y.B."/>
            <person name="Tsai W.C."/>
            <person name="Van de Peer Y."/>
            <person name="Liu Z.J."/>
        </authorList>
    </citation>
    <scope>NUCLEOTIDE SEQUENCE [LARGE SCALE GENOMIC DNA]</scope>
    <source>
        <tissue evidence="2">The whole plant</tissue>
    </source>
</reference>
<dbReference type="Proteomes" id="UP000233837">
    <property type="component" value="Unassembled WGS sequence"/>
</dbReference>
<accession>A0A2I0V908</accession>
<reference evidence="2 3" key="1">
    <citation type="journal article" date="2016" name="Sci. Rep.">
        <title>The Dendrobium catenatum Lindl. genome sequence provides insights into polysaccharide synthase, floral development and adaptive evolution.</title>
        <authorList>
            <person name="Zhang G.Q."/>
            <person name="Xu Q."/>
            <person name="Bian C."/>
            <person name="Tsai W.C."/>
            <person name="Yeh C.M."/>
            <person name="Liu K.W."/>
            <person name="Yoshida K."/>
            <person name="Zhang L.S."/>
            <person name="Chang S.B."/>
            <person name="Chen F."/>
            <person name="Shi Y."/>
            <person name="Su Y.Y."/>
            <person name="Zhang Y.Q."/>
            <person name="Chen L.J."/>
            <person name="Yin Y."/>
            <person name="Lin M."/>
            <person name="Huang H."/>
            <person name="Deng H."/>
            <person name="Wang Z.W."/>
            <person name="Zhu S.L."/>
            <person name="Zhao X."/>
            <person name="Deng C."/>
            <person name="Niu S.C."/>
            <person name="Huang J."/>
            <person name="Wang M."/>
            <person name="Liu G.H."/>
            <person name="Yang H.J."/>
            <person name="Xiao X.J."/>
            <person name="Hsiao Y.Y."/>
            <person name="Wu W.L."/>
            <person name="Chen Y.Y."/>
            <person name="Mitsuda N."/>
            <person name="Ohme-Takagi M."/>
            <person name="Luo Y.B."/>
            <person name="Van de Peer Y."/>
            <person name="Liu Z.J."/>
        </authorList>
    </citation>
    <scope>NUCLEOTIDE SEQUENCE [LARGE SCALE GENOMIC DNA]</scope>
    <source>
        <tissue evidence="2">The whole plant</tissue>
    </source>
</reference>
<organism evidence="2 3">
    <name type="scientific">Dendrobium catenatum</name>
    <dbReference type="NCBI Taxonomy" id="906689"/>
    <lineage>
        <taxon>Eukaryota</taxon>
        <taxon>Viridiplantae</taxon>
        <taxon>Streptophyta</taxon>
        <taxon>Embryophyta</taxon>
        <taxon>Tracheophyta</taxon>
        <taxon>Spermatophyta</taxon>
        <taxon>Magnoliopsida</taxon>
        <taxon>Liliopsida</taxon>
        <taxon>Asparagales</taxon>
        <taxon>Orchidaceae</taxon>
        <taxon>Epidendroideae</taxon>
        <taxon>Malaxideae</taxon>
        <taxon>Dendrobiinae</taxon>
        <taxon>Dendrobium</taxon>
    </lineage>
</organism>